<organism evidence="2 3">
    <name type="scientific">Jaapia argillacea MUCL 33604</name>
    <dbReference type="NCBI Taxonomy" id="933084"/>
    <lineage>
        <taxon>Eukaryota</taxon>
        <taxon>Fungi</taxon>
        <taxon>Dikarya</taxon>
        <taxon>Basidiomycota</taxon>
        <taxon>Agaricomycotina</taxon>
        <taxon>Agaricomycetes</taxon>
        <taxon>Agaricomycetidae</taxon>
        <taxon>Jaapiales</taxon>
        <taxon>Jaapiaceae</taxon>
        <taxon>Jaapia</taxon>
    </lineage>
</organism>
<evidence type="ECO:0000256" key="1">
    <source>
        <dbReference type="SAM" id="MobiDB-lite"/>
    </source>
</evidence>
<gene>
    <name evidence="2" type="ORF">JAAARDRAFT_639549</name>
</gene>
<accession>A0A067PGH1</accession>
<sequence>MDDESLPICHRFCGLLLHTVGLDEDYPTCQCPTYQSDITVYEGDREDPYAGLTRREREEQARADGNIDPYLTCDSQVESPRWSQAGSSGGSYHLPGSLYDERLPICHLYCGLPHYKQNHNDTYPTCQCLTYLSDITVFEGDPGDPYAGLTRSQRGAQAAANGHIDPTSDWGSLVGSSKGSQAGSSRWSQSGSSYTRGGHWAEPSRGSQWESRRVDDDDDDDDEDEDGYEGEEYDN</sequence>
<evidence type="ECO:0000313" key="2">
    <source>
        <dbReference type="EMBL" id="KDQ49576.1"/>
    </source>
</evidence>
<protein>
    <submittedName>
        <fullName evidence="2">Uncharacterized protein</fullName>
    </submittedName>
</protein>
<evidence type="ECO:0000313" key="3">
    <source>
        <dbReference type="Proteomes" id="UP000027265"/>
    </source>
</evidence>
<dbReference type="EMBL" id="KL197780">
    <property type="protein sequence ID" value="KDQ49576.1"/>
    <property type="molecule type" value="Genomic_DNA"/>
</dbReference>
<dbReference type="InParanoid" id="A0A067PGH1"/>
<dbReference type="AlphaFoldDB" id="A0A067PGH1"/>
<proteinExistence type="predicted"/>
<reference evidence="3" key="1">
    <citation type="journal article" date="2014" name="Proc. Natl. Acad. Sci. U.S.A.">
        <title>Extensive sampling of basidiomycete genomes demonstrates inadequacy of the white-rot/brown-rot paradigm for wood decay fungi.</title>
        <authorList>
            <person name="Riley R."/>
            <person name="Salamov A.A."/>
            <person name="Brown D.W."/>
            <person name="Nagy L.G."/>
            <person name="Floudas D."/>
            <person name="Held B.W."/>
            <person name="Levasseur A."/>
            <person name="Lombard V."/>
            <person name="Morin E."/>
            <person name="Otillar R."/>
            <person name="Lindquist E.A."/>
            <person name="Sun H."/>
            <person name="LaButti K.M."/>
            <person name="Schmutz J."/>
            <person name="Jabbour D."/>
            <person name="Luo H."/>
            <person name="Baker S.E."/>
            <person name="Pisabarro A.G."/>
            <person name="Walton J.D."/>
            <person name="Blanchette R.A."/>
            <person name="Henrissat B."/>
            <person name="Martin F."/>
            <person name="Cullen D."/>
            <person name="Hibbett D.S."/>
            <person name="Grigoriev I.V."/>
        </authorList>
    </citation>
    <scope>NUCLEOTIDE SEQUENCE [LARGE SCALE GENOMIC DNA]</scope>
    <source>
        <strain evidence="3">MUCL 33604</strain>
    </source>
</reference>
<feature type="region of interest" description="Disordered" evidence="1">
    <location>
        <begin position="146"/>
        <end position="235"/>
    </location>
</feature>
<feature type="compositionally biased region" description="Acidic residues" evidence="1">
    <location>
        <begin position="216"/>
        <end position="235"/>
    </location>
</feature>
<dbReference type="Proteomes" id="UP000027265">
    <property type="component" value="Unassembled WGS sequence"/>
</dbReference>
<name>A0A067PGH1_9AGAM</name>
<keyword evidence="3" id="KW-1185">Reference proteome</keyword>
<dbReference type="HOGENOM" id="CLU_1180373_0_0_1"/>
<feature type="compositionally biased region" description="Low complexity" evidence="1">
    <location>
        <begin position="179"/>
        <end position="193"/>
    </location>
</feature>